<dbReference type="InterPro" id="IPR043519">
    <property type="entry name" value="NT_sf"/>
</dbReference>
<keyword evidence="3" id="KW-1185">Reference proteome</keyword>
<dbReference type="EMBL" id="AP026367">
    <property type="protein sequence ID" value="BDN84756.1"/>
    <property type="molecule type" value="Genomic_DNA"/>
</dbReference>
<dbReference type="AlphaFoldDB" id="A0A9N7LVC2"/>
<dbReference type="InterPro" id="IPR006116">
    <property type="entry name" value="NT_2-5OAS_ClassI-CCAase"/>
</dbReference>
<gene>
    <name evidence="2" type="ORF">NJB1907Z4_C49710</name>
</gene>
<evidence type="ECO:0000313" key="3">
    <source>
        <dbReference type="Proteomes" id="UP001058626"/>
    </source>
</evidence>
<dbReference type="RefSeq" id="WP_036426240.1">
    <property type="nucleotide sequence ID" value="NZ_AP026367.1"/>
</dbReference>
<sequence length="285" mass="32416">MAWTTEAAFARFYEEVNLPGDHRTTANARRDWVLDRLRNNGIEVLEAIAFGSIPRYTALKEHADVDVMAVLHYGKHIKDRRPSQVLLAVKNALGTGQAGAGRRNGQAVTVSFQSWPNIDVVPALRVNDNNGKVTGYEIPDMKREIWLPTNPPQHSSDIAAAVTARGSRFRRVITMLKHWNRRQPVKLQSYHLEVIALKLSTSWDDYSWPIFKWFELAQSEIHWCWHAGQDVSGYLNYEQRQAITAQLASATNTARSAWLKACTDKHSEAISLWRNVFGMKFPTYG</sequence>
<organism evidence="2 3">
    <name type="scientific">Mycobacterium pseudoshottsii</name>
    <dbReference type="NCBI Taxonomy" id="265949"/>
    <lineage>
        <taxon>Bacteria</taxon>
        <taxon>Bacillati</taxon>
        <taxon>Actinomycetota</taxon>
        <taxon>Actinomycetes</taxon>
        <taxon>Mycobacteriales</taxon>
        <taxon>Mycobacteriaceae</taxon>
        <taxon>Mycobacterium</taxon>
        <taxon>Mycobacterium ulcerans group</taxon>
    </lineage>
</organism>
<name>A0A9N7LVC2_9MYCO</name>
<dbReference type="GO" id="GO:0051607">
    <property type="term" value="P:defense response to virus"/>
    <property type="evidence" value="ECO:0007669"/>
    <property type="project" value="UniProtKB-KW"/>
</dbReference>
<evidence type="ECO:0000313" key="2">
    <source>
        <dbReference type="EMBL" id="BDN84756.1"/>
    </source>
</evidence>
<dbReference type="GO" id="GO:0016779">
    <property type="term" value="F:nucleotidyltransferase activity"/>
    <property type="evidence" value="ECO:0007669"/>
    <property type="project" value="InterPro"/>
</dbReference>
<dbReference type="Proteomes" id="UP001058626">
    <property type="component" value="Chromosome"/>
</dbReference>
<protein>
    <recommendedName>
        <fullName evidence="4">Nucleotidyltransferase</fullName>
    </recommendedName>
</protein>
<evidence type="ECO:0008006" key="4">
    <source>
        <dbReference type="Google" id="ProtNLM"/>
    </source>
</evidence>
<dbReference type="CDD" id="cd05400">
    <property type="entry name" value="NT_2-5OAS_ClassI-CCAase"/>
    <property type="match status" value="1"/>
</dbReference>
<dbReference type="Pfam" id="PF18144">
    <property type="entry name" value="SMODS"/>
    <property type="match status" value="1"/>
</dbReference>
<reference evidence="2" key="1">
    <citation type="submission" date="2022-06" db="EMBL/GenBank/DDBJ databases">
        <title>Complete genome sequence of Mycobacterium pseudoshottsii NJB1907-Z4.</title>
        <authorList>
            <person name="Komine T."/>
            <person name="Fukano H."/>
            <person name="Wada S."/>
        </authorList>
    </citation>
    <scope>NUCLEOTIDE SEQUENCE</scope>
    <source>
        <strain evidence="2">NJB1907-Z4</strain>
    </source>
</reference>
<proteinExistence type="predicted"/>
<evidence type="ECO:0000256" key="1">
    <source>
        <dbReference type="ARBA" id="ARBA00023118"/>
    </source>
</evidence>
<accession>A0A9N7LVC2</accession>
<keyword evidence="1" id="KW-0051">Antiviral defense</keyword>
<dbReference type="SUPFAM" id="SSF81301">
    <property type="entry name" value="Nucleotidyltransferase"/>
    <property type="match status" value="1"/>
</dbReference>
<dbReference type="Gene3D" id="3.30.460.10">
    <property type="entry name" value="Beta Polymerase, domain 2"/>
    <property type="match status" value="1"/>
</dbReference>